<organism evidence="2 3">
    <name type="scientific">Lacticaseibacillus paracasei</name>
    <name type="common">Lactobacillus paracasei</name>
    <dbReference type="NCBI Taxonomy" id="1597"/>
    <lineage>
        <taxon>Bacteria</taxon>
        <taxon>Bacillati</taxon>
        <taxon>Bacillota</taxon>
        <taxon>Bacilli</taxon>
        <taxon>Lactobacillales</taxon>
        <taxon>Lactobacillaceae</taxon>
        <taxon>Lacticaseibacillus</taxon>
    </lineage>
</organism>
<proteinExistence type="predicted"/>
<dbReference type="Gene3D" id="3.40.50.10140">
    <property type="entry name" value="Toll/interleukin-1 receptor homology (TIR) domain"/>
    <property type="match status" value="1"/>
</dbReference>
<evidence type="ECO:0000313" key="3">
    <source>
        <dbReference type="Proteomes" id="UP001268544"/>
    </source>
</evidence>
<comment type="caution">
    <text evidence="2">The sequence shown here is derived from an EMBL/GenBank/DDBJ whole genome shotgun (WGS) entry which is preliminary data.</text>
</comment>
<evidence type="ECO:0000259" key="1">
    <source>
        <dbReference type="Pfam" id="PF13676"/>
    </source>
</evidence>
<gene>
    <name evidence="2" type="ORF">RF672_13250</name>
</gene>
<dbReference type="Pfam" id="PF13676">
    <property type="entry name" value="TIR_2"/>
    <property type="match status" value="1"/>
</dbReference>
<evidence type="ECO:0000313" key="2">
    <source>
        <dbReference type="EMBL" id="MDR7625528.1"/>
    </source>
</evidence>
<dbReference type="RefSeq" id="WP_194959091.1">
    <property type="nucleotide sequence ID" value="NZ_JAVKVH010000001.1"/>
</dbReference>
<dbReference type="EMBL" id="JAVKVH010000001">
    <property type="protein sequence ID" value="MDR7625528.1"/>
    <property type="molecule type" value="Genomic_DNA"/>
</dbReference>
<name>A0ABD5D042_LACPA</name>
<sequence>MVFLSWSGEKSKRLANSFKVLLINSLGLATEQVFISDTSIGHGDDWWMKIKTALSSAKVGIVFVTADNSEKPWLNYEAGILQAKFGENNKLIPVSTSTEFPKIDGKTPLRRFQFCKQIDKQQDALQLCKTIANYLDIDPNYLNRQFKANWEEFRKSLNIVDEKYINFKKMLSFWIPLVQEAWRSEGHSGGFPFDEIMPESNLPNIHSNVKSVADSRPDFKKEFLQFDKDHKIAIKFTNGGRLAYAQDTCITWVPNTEKESWFIKIVYYPNKDPNKQQVKAQYLATTASQNDDPEKFRDYMEKHGNYSGILISDLDLKEQEVNVHVQRLYNEFRNLITACETYNQTNA</sequence>
<reference evidence="3" key="1">
    <citation type="submission" date="2023-07" db="EMBL/GenBank/DDBJ databases">
        <title>Lacticaseibacillus paracasei KCKM 0992.</title>
        <authorList>
            <person name="Kim T.W."/>
        </authorList>
    </citation>
    <scope>NUCLEOTIDE SEQUENCE [LARGE SCALE GENOMIC DNA]</scope>
    <source>
        <strain evidence="3">KCKM 0992</strain>
    </source>
</reference>
<dbReference type="Proteomes" id="UP001268544">
    <property type="component" value="Unassembled WGS sequence"/>
</dbReference>
<dbReference type="SUPFAM" id="SSF52200">
    <property type="entry name" value="Toll/Interleukin receptor TIR domain"/>
    <property type="match status" value="1"/>
</dbReference>
<feature type="domain" description="TIR" evidence="1">
    <location>
        <begin position="2"/>
        <end position="123"/>
    </location>
</feature>
<protein>
    <submittedName>
        <fullName evidence="2">TIR domain-containing protein</fullName>
    </submittedName>
</protein>
<dbReference type="AlphaFoldDB" id="A0ABD5D042"/>
<dbReference type="InterPro" id="IPR035897">
    <property type="entry name" value="Toll_tir_struct_dom_sf"/>
</dbReference>
<dbReference type="InterPro" id="IPR000157">
    <property type="entry name" value="TIR_dom"/>
</dbReference>
<accession>A0ABD5D042</accession>